<dbReference type="FunFam" id="3.40.50.1240:FF:000033">
    <property type="entry name" value="Chromosome 12, whole genome shotgun sequence"/>
    <property type="match status" value="1"/>
</dbReference>
<organism evidence="4 5">
    <name type="scientific">Rickenella mellea</name>
    <dbReference type="NCBI Taxonomy" id="50990"/>
    <lineage>
        <taxon>Eukaryota</taxon>
        <taxon>Fungi</taxon>
        <taxon>Dikarya</taxon>
        <taxon>Basidiomycota</taxon>
        <taxon>Agaricomycotina</taxon>
        <taxon>Agaricomycetes</taxon>
        <taxon>Hymenochaetales</taxon>
        <taxon>Rickenellaceae</taxon>
        <taxon>Rickenella</taxon>
    </lineage>
</organism>
<dbReference type="GO" id="GO:0003993">
    <property type="term" value="F:acid phosphatase activity"/>
    <property type="evidence" value="ECO:0007669"/>
    <property type="project" value="TreeGrafter"/>
</dbReference>
<dbReference type="InterPro" id="IPR000560">
    <property type="entry name" value="His_Pase_clade-2"/>
</dbReference>
<keyword evidence="3" id="KW-0812">Transmembrane</keyword>
<evidence type="ECO:0000313" key="4">
    <source>
        <dbReference type="EMBL" id="TDL20712.1"/>
    </source>
</evidence>
<proteinExistence type="predicted"/>
<dbReference type="PANTHER" id="PTHR20963">
    <property type="entry name" value="MULTIPLE INOSITOL POLYPHOSPHATE PHOSPHATASE-RELATED"/>
    <property type="match status" value="1"/>
</dbReference>
<accession>A0A4Y7Q0M6</accession>
<dbReference type="Proteomes" id="UP000294933">
    <property type="component" value="Unassembled WGS sequence"/>
</dbReference>
<dbReference type="Pfam" id="PF00328">
    <property type="entry name" value="His_Phos_2"/>
    <property type="match status" value="1"/>
</dbReference>
<gene>
    <name evidence="4" type="ORF">BD410DRAFT_790693</name>
</gene>
<reference evidence="4 5" key="1">
    <citation type="submission" date="2018-06" db="EMBL/GenBank/DDBJ databases">
        <title>A transcriptomic atlas of mushroom development highlights an independent origin of complex multicellularity.</title>
        <authorList>
            <consortium name="DOE Joint Genome Institute"/>
            <person name="Krizsan K."/>
            <person name="Almasi E."/>
            <person name="Merenyi Z."/>
            <person name="Sahu N."/>
            <person name="Viragh M."/>
            <person name="Koszo T."/>
            <person name="Mondo S."/>
            <person name="Kiss B."/>
            <person name="Balint B."/>
            <person name="Kues U."/>
            <person name="Barry K."/>
            <person name="Hegedus J.C."/>
            <person name="Henrissat B."/>
            <person name="Johnson J."/>
            <person name="Lipzen A."/>
            <person name="Ohm R."/>
            <person name="Nagy I."/>
            <person name="Pangilinan J."/>
            <person name="Yan J."/>
            <person name="Xiong Y."/>
            <person name="Grigoriev I.V."/>
            <person name="Hibbett D.S."/>
            <person name="Nagy L.G."/>
        </authorList>
    </citation>
    <scope>NUCLEOTIDE SEQUENCE [LARGE SCALE GENOMIC DNA]</scope>
    <source>
        <strain evidence="4 5">SZMC22713</strain>
    </source>
</reference>
<dbReference type="Gene3D" id="3.40.50.1240">
    <property type="entry name" value="Phosphoglycerate mutase-like"/>
    <property type="match status" value="1"/>
</dbReference>
<dbReference type="InterPro" id="IPR033379">
    <property type="entry name" value="Acid_Pase_AS"/>
</dbReference>
<feature type="region of interest" description="Disordered" evidence="2">
    <location>
        <begin position="1"/>
        <end position="44"/>
    </location>
</feature>
<protein>
    <submittedName>
        <fullName evidence="4">Phosphoglycerate mutase-like protein</fullName>
    </submittedName>
</protein>
<keyword evidence="1" id="KW-0378">Hydrolase</keyword>
<name>A0A4Y7Q0M6_9AGAM</name>
<feature type="transmembrane region" description="Helical" evidence="3">
    <location>
        <begin position="54"/>
        <end position="75"/>
    </location>
</feature>
<keyword evidence="3" id="KW-1133">Transmembrane helix</keyword>
<dbReference type="EMBL" id="ML170186">
    <property type="protein sequence ID" value="TDL20712.1"/>
    <property type="molecule type" value="Genomic_DNA"/>
</dbReference>
<dbReference type="PANTHER" id="PTHR20963:SF42">
    <property type="entry name" value="PHOSPHOGLYCERATE MUTASE-LIKE PROTEIN"/>
    <property type="match status" value="1"/>
</dbReference>
<evidence type="ECO:0000256" key="1">
    <source>
        <dbReference type="ARBA" id="ARBA00022801"/>
    </source>
</evidence>
<sequence length="624" mass="67961">MSALDNGGRGAYKPLDADDQNAEGLGLLSESSKQEPYDEEIAEPLRKPTSRYGLLSLSSAFAAGILSCIIAQILFQSCCSSSNGVSPSSSEVVHALAPSHVGSSEIHDFPPASPTNGYPSYFPSHVGYAGVTPTGAEPGLMATAPALPIQSGGSPLVLPNALGGSKTPIEEGFDMFKHWGNLSPWYSNKRGVFGVDSGPDAPEGCVVTALHFLHRHGARYPTSYASYGGPADFARRLHKSAAKWNASGELSFLNDWTYKLGEEILTPFGRKQLFDMGISLRLKYGYLLKNFTESNTIPVFRTESQDRMLQSALNFALGFFGYPIEGKYQQSITIEAPGFNNTLSPYHTCPNARNHSKADRALPYMEQWAGIYLKDALARFQPQIKGRKLDIEDVYVFQQMCAYETVALGYSKFCELFTEDEWRGFDYALDLMFWYNSGFGAPVARVQGIGYVQELIARITNTPIATHNSSTNATLDNNPITFPLDHSLYVDATHEVVVLNILTALNLTTLAASGPLPGDHIPANRSFIVSQLAPFATNVQFQLLSCSSTPDPQIRIIINDGVVPLTGIDGCVAQKDGMCKVDTFVAAQKRMIAETDWNYDCYGDWEVPPGTAWNTTTGSPPKGI</sequence>
<dbReference type="SUPFAM" id="SSF53254">
    <property type="entry name" value="Phosphoglycerate mutase-like"/>
    <property type="match status" value="1"/>
</dbReference>
<keyword evidence="5" id="KW-1185">Reference proteome</keyword>
<dbReference type="CDD" id="cd07061">
    <property type="entry name" value="HP_HAP_like"/>
    <property type="match status" value="1"/>
</dbReference>
<dbReference type="OrthoDB" id="6509975at2759"/>
<evidence type="ECO:0000256" key="2">
    <source>
        <dbReference type="SAM" id="MobiDB-lite"/>
    </source>
</evidence>
<dbReference type="PROSITE" id="PS00616">
    <property type="entry name" value="HIS_ACID_PHOSPHAT_1"/>
    <property type="match status" value="1"/>
</dbReference>
<evidence type="ECO:0000256" key="3">
    <source>
        <dbReference type="SAM" id="Phobius"/>
    </source>
</evidence>
<dbReference type="STRING" id="50990.A0A4Y7Q0M6"/>
<dbReference type="VEuPathDB" id="FungiDB:BD410DRAFT_790693"/>
<dbReference type="InterPro" id="IPR029033">
    <property type="entry name" value="His_PPase_superfam"/>
</dbReference>
<dbReference type="AlphaFoldDB" id="A0A4Y7Q0M6"/>
<keyword evidence="3" id="KW-0472">Membrane</keyword>
<evidence type="ECO:0000313" key="5">
    <source>
        <dbReference type="Proteomes" id="UP000294933"/>
    </source>
</evidence>